<dbReference type="Proteomes" id="UP000821845">
    <property type="component" value="Chromosome 8"/>
</dbReference>
<protein>
    <submittedName>
        <fullName evidence="1">Uncharacterized protein</fullName>
    </submittedName>
</protein>
<keyword evidence="2" id="KW-1185">Reference proteome</keyword>
<comment type="caution">
    <text evidence="1">The sequence shown here is derived from an EMBL/GenBank/DDBJ whole genome shotgun (WGS) entry which is preliminary data.</text>
</comment>
<accession>A0ACB7RN74</accession>
<organism evidence="1 2">
    <name type="scientific">Hyalomma asiaticum</name>
    <name type="common">Tick</name>
    <dbReference type="NCBI Taxonomy" id="266040"/>
    <lineage>
        <taxon>Eukaryota</taxon>
        <taxon>Metazoa</taxon>
        <taxon>Ecdysozoa</taxon>
        <taxon>Arthropoda</taxon>
        <taxon>Chelicerata</taxon>
        <taxon>Arachnida</taxon>
        <taxon>Acari</taxon>
        <taxon>Parasitiformes</taxon>
        <taxon>Ixodida</taxon>
        <taxon>Ixodoidea</taxon>
        <taxon>Ixodidae</taxon>
        <taxon>Hyalomminae</taxon>
        <taxon>Hyalomma</taxon>
    </lineage>
</organism>
<proteinExistence type="predicted"/>
<name>A0ACB7RN74_HYAAI</name>
<reference evidence="1" key="1">
    <citation type="submission" date="2020-05" db="EMBL/GenBank/DDBJ databases">
        <title>Large-scale comparative analyses of tick genomes elucidate their genetic diversity and vector capacities.</title>
        <authorList>
            <person name="Jia N."/>
            <person name="Wang J."/>
            <person name="Shi W."/>
            <person name="Du L."/>
            <person name="Sun Y."/>
            <person name="Zhan W."/>
            <person name="Jiang J."/>
            <person name="Wang Q."/>
            <person name="Zhang B."/>
            <person name="Ji P."/>
            <person name="Sakyi L.B."/>
            <person name="Cui X."/>
            <person name="Yuan T."/>
            <person name="Jiang B."/>
            <person name="Yang W."/>
            <person name="Lam T.T.-Y."/>
            <person name="Chang Q."/>
            <person name="Ding S."/>
            <person name="Wang X."/>
            <person name="Zhu J."/>
            <person name="Ruan X."/>
            <person name="Zhao L."/>
            <person name="Wei J."/>
            <person name="Que T."/>
            <person name="Du C."/>
            <person name="Cheng J."/>
            <person name="Dai P."/>
            <person name="Han X."/>
            <person name="Huang E."/>
            <person name="Gao Y."/>
            <person name="Liu J."/>
            <person name="Shao H."/>
            <person name="Ye R."/>
            <person name="Li L."/>
            <person name="Wei W."/>
            <person name="Wang X."/>
            <person name="Wang C."/>
            <person name="Yang T."/>
            <person name="Huo Q."/>
            <person name="Li W."/>
            <person name="Guo W."/>
            <person name="Chen H."/>
            <person name="Zhou L."/>
            <person name="Ni X."/>
            <person name="Tian J."/>
            <person name="Zhou Y."/>
            <person name="Sheng Y."/>
            <person name="Liu T."/>
            <person name="Pan Y."/>
            <person name="Xia L."/>
            <person name="Li J."/>
            <person name="Zhao F."/>
            <person name="Cao W."/>
        </authorList>
    </citation>
    <scope>NUCLEOTIDE SEQUENCE</scope>
    <source>
        <tissue evidence="1">Larvae</tissue>
    </source>
</reference>
<dbReference type="EMBL" id="CM023488">
    <property type="protein sequence ID" value="KAH6923850.1"/>
    <property type="molecule type" value="Genomic_DNA"/>
</dbReference>
<evidence type="ECO:0000313" key="1">
    <source>
        <dbReference type="EMBL" id="KAH6923850.1"/>
    </source>
</evidence>
<gene>
    <name evidence="1" type="ORF">HPB50_008257</name>
</gene>
<sequence length="192" mass="20614">MIPSPNTLAGIDAFTKGAFLTSSKLTQTFIGTFCNAPLREACFLPIDVAVGASAKQLNEAGIDAFTKGAFLTSSKLTQTFIGTFCNAPLREACFLPIDVAVGASAKQLNEATPPQFPLGNVRSRIGLFRGPSDRLADPKDIDDLVKKIGGVVALNYHVPQQTFQHLDFVLGSYATDIVHEPMMQFLSKYSGI</sequence>
<evidence type="ECO:0000313" key="2">
    <source>
        <dbReference type="Proteomes" id="UP000821845"/>
    </source>
</evidence>